<dbReference type="EMBL" id="JBBPBN010000018">
    <property type="protein sequence ID" value="KAK9018991.1"/>
    <property type="molecule type" value="Genomic_DNA"/>
</dbReference>
<evidence type="ECO:0000313" key="2">
    <source>
        <dbReference type="EMBL" id="KAK9018991.1"/>
    </source>
</evidence>
<keyword evidence="3" id="KW-1185">Reference proteome</keyword>
<evidence type="ECO:0000313" key="3">
    <source>
        <dbReference type="Proteomes" id="UP001396334"/>
    </source>
</evidence>
<dbReference type="Proteomes" id="UP001396334">
    <property type="component" value="Unassembled WGS sequence"/>
</dbReference>
<comment type="caution">
    <text evidence="2">The sequence shown here is derived from an EMBL/GenBank/DDBJ whole genome shotgun (WGS) entry which is preliminary data.</text>
</comment>
<organism evidence="2 3">
    <name type="scientific">Hibiscus sabdariffa</name>
    <name type="common">roselle</name>
    <dbReference type="NCBI Taxonomy" id="183260"/>
    <lineage>
        <taxon>Eukaryota</taxon>
        <taxon>Viridiplantae</taxon>
        <taxon>Streptophyta</taxon>
        <taxon>Embryophyta</taxon>
        <taxon>Tracheophyta</taxon>
        <taxon>Spermatophyta</taxon>
        <taxon>Magnoliopsida</taxon>
        <taxon>eudicotyledons</taxon>
        <taxon>Gunneridae</taxon>
        <taxon>Pentapetalae</taxon>
        <taxon>rosids</taxon>
        <taxon>malvids</taxon>
        <taxon>Malvales</taxon>
        <taxon>Malvaceae</taxon>
        <taxon>Malvoideae</taxon>
        <taxon>Hibiscus</taxon>
    </lineage>
</organism>
<accession>A0ABR2S168</accession>
<protein>
    <submittedName>
        <fullName evidence="2">Uncharacterized protein</fullName>
    </submittedName>
</protein>
<dbReference type="InterPro" id="IPR044171">
    <property type="entry name" value="LAX2-like"/>
</dbReference>
<dbReference type="PANTHER" id="PTHR47290">
    <property type="entry name" value="RING FINGER PROTEIN"/>
    <property type="match status" value="1"/>
</dbReference>
<feature type="compositionally biased region" description="Low complexity" evidence="1">
    <location>
        <begin position="91"/>
        <end position="101"/>
    </location>
</feature>
<feature type="region of interest" description="Disordered" evidence="1">
    <location>
        <begin position="52"/>
        <end position="121"/>
    </location>
</feature>
<gene>
    <name evidence="2" type="ORF">V6N11_034034</name>
</gene>
<proteinExistence type="predicted"/>
<feature type="compositionally biased region" description="Basic and acidic residues" evidence="1">
    <location>
        <begin position="104"/>
        <end position="116"/>
    </location>
</feature>
<evidence type="ECO:0000256" key="1">
    <source>
        <dbReference type="SAM" id="MobiDB-lite"/>
    </source>
</evidence>
<name>A0ABR2S168_9ROSI</name>
<reference evidence="2 3" key="1">
    <citation type="journal article" date="2024" name="G3 (Bethesda)">
        <title>Genome assembly of Hibiscus sabdariffa L. provides insights into metabolisms of medicinal natural products.</title>
        <authorList>
            <person name="Kim T."/>
        </authorList>
    </citation>
    <scope>NUCLEOTIDE SEQUENCE [LARGE SCALE GENOMIC DNA]</scope>
    <source>
        <strain evidence="2">TK-2024</strain>
        <tissue evidence="2">Old leaves</tissue>
    </source>
</reference>
<sequence length="289" mass="32289">MTMVPAENLSKQHHHLPHGSGSGFYGYNLGVHGYDYQSEACLGSDIVATSMAEDESRTNSTLNEEGSSSKENNQEQEEPDKGWLQLSLGGQTQTQTQATTTYDEYDHKHGQDDPARGRGGSTLMELDLLPLGVPQLQQQARPLAPIFYNPEFRVPPRPTVMHSFSTLFVQQHQQGSSSMIPHHGELNWAFKPISPTSSSSLASYFGRPFQVQPMDVAGPSSEVRIVDPPRRPHSGIWFMLQASHNQTKEPFLPQIPKSYLRIKDGKIAVRLIMKYLANKLRLDSESEVF</sequence>
<dbReference type="PANTHER" id="PTHR47290:SF4">
    <property type="entry name" value="RING FINGER PROTEIN"/>
    <property type="match status" value="1"/>
</dbReference>